<evidence type="ECO:0000313" key="2">
    <source>
        <dbReference type="Proteomes" id="UP001470230"/>
    </source>
</evidence>
<dbReference type="Proteomes" id="UP001470230">
    <property type="component" value="Unassembled WGS sequence"/>
</dbReference>
<protein>
    <submittedName>
        <fullName evidence="1">Uncharacterized protein</fullName>
    </submittedName>
</protein>
<evidence type="ECO:0000313" key="1">
    <source>
        <dbReference type="EMBL" id="KAK8878309.1"/>
    </source>
</evidence>
<sequence>MNWIEAPCTSSFEDITCNKDSSLNEVILHPAIFVALRKNDTQVINFLFDNIYNILQLAFCNVSSPQATTSFEILTMMVPKITEALINNCLFYKFANQLLSQQLQDPIVGRLSNITLKLIETCITGSLDSCGFLFKLVKYVENTSVSDLFTSIMEYKPELEVVQHWLVNRNITDAILQNIHEIDIDSLSMEDFNSKNVEKLCSFYKMIEMGIQNPILSGLFTSHEVIKSLALRKEFVCFIENKRWDANIALAQTKNQRELLKPLIQLAHSFLYENFDHAHQYHGKIIDFLRITIKQSFEDKIPNRLLSLVEQFPECSLLHISILSYFRSALDLKLVDEQSLQIIGNQVYQAAQYTRLGTSLHATMMEMFILLVRNGKKRKSVKKVLEKINGFSDYSKNQLKTYKTVMKSEYGKKKSLFSFGSK</sequence>
<dbReference type="EMBL" id="JAPFFF010000011">
    <property type="protein sequence ID" value="KAK8878309.1"/>
    <property type="molecule type" value="Genomic_DNA"/>
</dbReference>
<name>A0ABR2JKT4_9EUKA</name>
<comment type="caution">
    <text evidence="1">The sequence shown here is derived from an EMBL/GenBank/DDBJ whole genome shotgun (WGS) entry which is preliminary data.</text>
</comment>
<accession>A0ABR2JKT4</accession>
<gene>
    <name evidence="1" type="ORF">M9Y10_005074</name>
</gene>
<organism evidence="1 2">
    <name type="scientific">Tritrichomonas musculus</name>
    <dbReference type="NCBI Taxonomy" id="1915356"/>
    <lineage>
        <taxon>Eukaryota</taxon>
        <taxon>Metamonada</taxon>
        <taxon>Parabasalia</taxon>
        <taxon>Tritrichomonadida</taxon>
        <taxon>Tritrichomonadidae</taxon>
        <taxon>Tritrichomonas</taxon>
    </lineage>
</organism>
<proteinExistence type="predicted"/>
<reference evidence="1 2" key="1">
    <citation type="submission" date="2024-04" db="EMBL/GenBank/DDBJ databases">
        <title>Tritrichomonas musculus Genome.</title>
        <authorList>
            <person name="Alves-Ferreira E."/>
            <person name="Grigg M."/>
            <person name="Lorenzi H."/>
            <person name="Galac M."/>
        </authorList>
    </citation>
    <scope>NUCLEOTIDE SEQUENCE [LARGE SCALE GENOMIC DNA]</scope>
    <source>
        <strain evidence="1 2">EAF2021</strain>
    </source>
</reference>
<keyword evidence="2" id="KW-1185">Reference proteome</keyword>